<proteinExistence type="predicted"/>
<evidence type="ECO:0000256" key="7">
    <source>
        <dbReference type="ARBA" id="ARBA00040944"/>
    </source>
</evidence>
<organism evidence="13 14">
    <name type="scientific">Polistes dominula</name>
    <name type="common">European paper wasp</name>
    <name type="synonym">Vespa dominula</name>
    <dbReference type="NCBI Taxonomy" id="743375"/>
    <lineage>
        <taxon>Eukaryota</taxon>
        <taxon>Metazoa</taxon>
        <taxon>Ecdysozoa</taxon>
        <taxon>Arthropoda</taxon>
        <taxon>Hexapoda</taxon>
        <taxon>Insecta</taxon>
        <taxon>Pterygota</taxon>
        <taxon>Neoptera</taxon>
        <taxon>Endopterygota</taxon>
        <taxon>Hymenoptera</taxon>
        <taxon>Apocrita</taxon>
        <taxon>Aculeata</taxon>
        <taxon>Vespoidea</taxon>
        <taxon>Vespidae</taxon>
        <taxon>Polistinae</taxon>
        <taxon>Polistini</taxon>
        <taxon>Polistes</taxon>
    </lineage>
</organism>
<evidence type="ECO:0000256" key="6">
    <source>
        <dbReference type="ARBA" id="ARBA00023180"/>
    </source>
</evidence>
<evidence type="ECO:0000256" key="8">
    <source>
        <dbReference type="ARBA" id="ARBA00042574"/>
    </source>
</evidence>
<evidence type="ECO:0000256" key="4">
    <source>
        <dbReference type="ARBA" id="ARBA00022729"/>
    </source>
</evidence>
<reference evidence="14" key="1">
    <citation type="submission" date="2025-08" db="UniProtKB">
        <authorList>
            <consortium name="RefSeq"/>
        </authorList>
    </citation>
    <scope>IDENTIFICATION</scope>
    <source>
        <tissue evidence="14">Whole body</tissue>
    </source>
</reference>
<dbReference type="PANTHER" id="PTHR20961">
    <property type="entry name" value="GLYCOSYLTRANSFERASE"/>
    <property type="match status" value="1"/>
</dbReference>
<dbReference type="Pfam" id="PF04577">
    <property type="entry name" value="Glyco_transf_61"/>
    <property type="match status" value="1"/>
</dbReference>
<evidence type="ECO:0000256" key="11">
    <source>
        <dbReference type="SAM" id="MobiDB-lite"/>
    </source>
</evidence>
<dbReference type="InterPro" id="IPR007657">
    <property type="entry name" value="Glycosyltransferase_61"/>
</dbReference>
<evidence type="ECO:0000259" key="12">
    <source>
        <dbReference type="Pfam" id="PF04577"/>
    </source>
</evidence>
<dbReference type="RefSeq" id="XP_015177706.1">
    <property type="nucleotide sequence ID" value="XM_015322220.1"/>
</dbReference>
<evidence type="ECO:0000256" key="5">
    <source>
        <dbReference type="ARBA" id="ARBA00022824"/>
    </source>
</evidence>
<evidence type="ECO:0000313" key="14">
    <source>
        <dbReference type="RefSeq" id="XP_015177706.1"/>
    </source>
</evidence>
<comment type="catalytic activity">
    <reaction evidence="9">
        <text>L-seryl-[protein] + UDP-N-acetyl-alpha-D-glucosamine = 3-O-(N-acetyl-beta-D-glucosaminyl)-L-seryl-[protein] + UDP + H(+)</text>
        <dbReference type="Rhea" id="RHEA:48904"/>
        <dbReference type="Rhea" id="RHEA-COMP:9863"/>
        <dbReference type="Rhea" id="RHEA-COMP:12251"/>
        <dbReference type="ChEBI" id="CHEBI:15378"/>
        <dbReference type="ChEBI" id="CHEBI:29999"/>
        <dbReference type="ChEBI" id="CHEBI:57705"/>
        <dbReference type="ChEBI" id="CHEBI:58223"/>
        <dbReference type="ChEBI" id="CHEBI:90838"/>
        <dbReference type="EC" id="2.4.1.255"/>
    </reaction>
</comment>
<feature type="domain" description="Glycosyltransferase 61 catalytic" evidence="12">
    <location>
        <begin position="274"/>
        <end position="436"/>
    </location>
</feature>
<feature type="compositionally biased region" description="Low complexity" evidence="11">
    <location>
        <begin position="531"/>
        <end position="540"/>
    </location>
</feature>
<keyword evidence="4" id="KW-0732">Signal</keyword>
<name>A0ABM1IBW9_POLDO</name>
<evidence type="ECO:0000256" key="2">
    <source>
        <dbReference type="ARBA" id="ARBA00022676"/>
    </source>
</evidence>
<dbReference type="InterPro" id="IPR049625">
    <property type="entry name" value="Glyco_transf_61_cat"/>
</dbReference>
<evidence type="ECO:0000313" key="13">
    <source>
        <dbReference type="Proteomes" id="UP000694924"/>
    </source>
</evidence>
<evidence type="ECO:0000256" key="10">
    <source>
        <dbReference type="ARBA" id="ARBA00049432"/>
    </source>
</evidence>
<dbReference type="Proteomes" id="UP000694924">
    <property type="component" value="Unplaced"/>
</dbReference>
<dbReference type="PANTHER" id="PTHR20961:SF148">
    <property type="entry name" value="EGF DOMAIN-SPECIFIC O-LINKED N-ACETYLGLUCOSAMINE TRANSFERASE"/>
    <property type="match status" value="1"/>
</dbReference>
<comment type="catalytic activity">
    <reaction evidence="10">
        <text>L-threonyl-[protein] + UDP-N-acetyl-alpha-D-glucosamine = 3-O-(N-acetyl-beta-D-glucosaminyl)-L-threonyl-[protein] + UDP + H(+)</text>
        <dbReference type="Rhea" id="RHEA:48908"/>
        <dbReference type="Rhea" id="RHEA-COMP:11060"/>
        <dbReference type="Rhea" id="RHEA-COMP:12252"/>
        <dbReference type="ChEBI" id="CHEBI:15378"/>
        <dbReference type="ChEBI" id="CHEBI:30013"/>
        <dbReference type="ChEBI" id="CHEBI:57705"/>
        <dbReference type="ChEBI" id="CHEBI:58223"/>
        <dbReference type="ChEBI" id="CHEBI:90840"/>
        <dbReference type="EC" id="2.4.1.255"/>
    </reaction>
</comment>
<keyword evidence="13" id="KW-1185">Reference proteome</keyword>
<evidence type="ECO:0000256" key="1">
    <source>
        <dbReference type="ARBA" id="ARBA00011970"/>
    </source>
</evidence>
<dbReference type="GO" id="GO:0016740">
    <property type="term" value="F:transferase activity"/>
    <property type="evidence" value="ECO:0007669"/>
    <property type="project" value="UniProtKB-KW"/>
</dbReference>
<keyword evidence="6" id="KW-0325">Glycoprotein</keyword>
<feature type="compositionally biased region" description="Polar residues" evidence="11">
    <location>
        <begin position="549"/>
        <end position="561"/>
    </location>
</feature>
<evidence type="ECO:0000256" key="9">
    <source>
        <dbReference type="ARBA" id="ARBA00048317"/>
    </source>
</evidence>
<dbReference type="EC" id="2.4.1.255" evidence="1"/>
<gene>
    <name evidence="14" type="primary">LOC107067058</name>
</gene>
<evidence type="ECO:0000256" key="3">
    <source>
        <dbReference type="ARBA" id="ARBA00022679"/>
    </source>
</evidence>
<dbReference type="GeneID" id="107067058"/>
<keyword evidence="2" id="KW-0328">Glycosyltransferase</keyword>
<keyword evidence="3 14" id="KW-0808">Transferase</keyword>
<keyword evidence="5" id="KW-0256">Endoplasmic reticulum</keyword>
<protein>
    <recommendedName>
        <fullName evidence="7">EGF domain-specific O-linked N-acetylglucosamine transferase</fullName>
        <ecNumber evidence="1">2.4.1.255</ecNumber>
    </recommendedName>
    <alternativeName>
        <fullName evidence="8">Extracellular O-linked N-acetylglucosamine transferase</fullName>
    </alternativeName>
</protein>
<accession>A0ABM1IBW9</accession>
<sequence length="561" mass="65688">MTPTTYIIFSSYQNLIIFLFLVALTNANYTDINLPASHMKYYFHSFPTVAEKCRNDTSCPYKDSLNTKACWGYETECKEENSFSVPYCPGDHKGWVATKRAQLDTFYAQGDFGYVRDQRIEMMMLCEPLFADDSSLECSQHMRFCRARNVLLNFTDLLYRKEPIRYKMDVLKEGQIGGYCTLNEKKLQDNADHISPLQSWGPELRNFRRFHRRPIVEGDCDIVIEKPTYIMKIDAIVNMYHHFCDFFNLYASLHVNLSHPSAFSTDNHIMIWESYSYRSAFQDTFEAFTSNPLWDLKTFRGEKVCFRNLVFPLLPRMIFGLYYNTPIIYGCEKSGLFKAFGDHVLHRLKIPLLGRKNDKIRVTLLSRDTQYRKILNEDELVKALKENEEYEVRKVIYNKNVTFKKQLQITRNTDIFIGIHGAGLTHLLFLPDWAAVFEIYNCEDPSCYKDLARLRGVKYYTWEDNSKLIQQDPGTHPDGGAHAKFTNYNFEVKEFLRIVSLASTHVKHHKAFKDFLSKHMTKEDNIDSKTKNINNNLNKTSNKKKVSKPQRQSNIQLKDEL</sequence>
<feature type="region of interest" description="Disordered" evidence="11">
    <location>
        <begin position="526"/>
        <end position="561"/>
    </location>
</feature>